<keyword evidence="5 7" id="KW-0720">Serine protease</keyword>
<evidence type="ECO:0000256" key="8">
    <source>
        <dbReference type="SAM" id="SignalP"/>
    </source>
</evidence>
<dbReference type="InterPro" id="IPR037045">
    <property type="entry name" value="S8pro/Inhibitor_I9_sf"/>
</dbReference>
<dbReference type="Gene3D" id="3.30.70.80">
    <property type="entry name" value="Peptidase S8 propeptide/proteinase inhibitor I9"/>
    <property type="match status" value="1"/>
</dbReference>
<feature type="chain" id="PRO_5019566196" evidence="8">
    <location>
        <begin position="19"/>
        <end position="850"/>
    </location>
</feature>
<dbReference type="Pfam" id="PF17766">
    <property type="entry name" value="fn3_6"/>
    <property type="match status" value="1"/>
</dbReference>
<dbReference type="Pfam" id="PF05922">
    <property type="entry name" value="Inhibitor_I9"/>
    <property type="match status" value="1"/>
</dbReference>
<dbReference type="InterPro" id="IPR034197">
    <property type="entry name" value="Peptidases_S8_3"/>
</dbReference>
<dbReference type="PANTHER" id="PTHR10795">
    <property type="entry name" value="PROPROTEIN CONVERTASE SUBTILISIN/KEXIN"/>
    <property type="match status" value="1"/>
</dbReference>
<evidence type="ECO:0000256" key="3">
    <source>
        <dbReference type="ARBA" id="ARBA00022729"/>
    </source>
</evidence>
<gene>
    <name evidence="13" type="ORF">CKAN_01837600</name>
</gene>
<feature type="domain" description="Inhibitor I9" evidence="11">
    <location>
        <begin position="31"/>
        <end position="114"/>
    </location>
</feature>
<dbReference type="Proteomes" id="UP000283530">
    <property type="component" value="Unassembled WGS sequence"/>
</dbReference>
<organism evidence="13 14">
    <name type="scientific">Cinnamomum micranthum f. kanehirae</name>
    <dbReference type="NCBI Taxonomy" id="337451"/>
    <lineage>
        <taxon>Eukaryota</taxon>
        <taxon>Viridiplantae</taxon>
        <taxon>Streptophyta</taxon>
        <taxon>Embryophyta</taxon>
        <taxon>Tracheophyta</taxon>
        <taxon>Spermatophyta</taxon>
        <taxon>Magnoliopsida</taxon>
        <taxon>Magnoliidae</taxon>
        <taxon>Laurales</taxon>
        <taxon>Lauraceae</taxon>
        <taxon>Cinnamomum</taxon>
    </lineage>
</organism>
<reference evidence="13 14" key="1">
    <citation type="journal article" date="2019" name="Nat. Plants">
        <title>Stout camphor tree genome fills gaps in understanding of flowering plant genome evolution.</title>
        <authorList>
            <person name="Chaw S.M."/>
            <person name="Liu Y.C."/>
            <person name="Wu Y.W."/>
            <person name="Wang H.Y."/>
            <person name="Lin C.I."/>
            <person name="Wu C.S."/>
            <person name="Ke H.M."/>
            <person name="Chang L.Y."/>
            <person name="Hsu C.Y."/>
            <person name="Yang H.T."/>
            <person name="Sudianto E."/>
            <person name="Hsu M.H."/>
            <person name="Wu K.P."/>
            <person name="Wang L.N."/>
            <person name="Leebens-Mack J.H."/>
            <person name="Tsai I.J."/>
        </authorList>
    </citation>
    <scope>NUCLEOTIDE SEQUENCE [LARGE SCALE GENOMIC DNA]</scope>
    <source>
        <strain evidence="14">cv. Chaw 1501</strain>
        <tissue evidence="13">Young leaves</tissue>
    </source>
</reference>
<evidence type="ECO:0000313" key="14">
    <source>
        <dbReference type="Proteomes" id="UP000283530"/>
    </source>
</evidence>
<dbReference type="InterPro" id="IPR003137">
    <property type="entry name" value="PA_domain"/>
</dbReference>
<dbReference type="Gene3D" id="3.40.50.200">
    <property type="entry name" value="Peptidase S8/S53 domain"/>
    <property type="match status" value="1"/>
</dbReference>
<dbReference type="PROSITE" id="PS51892">
    <property type="entry name" value="SUBTILASE"/>
    <property type="match status" value="1"/>
</dbReference>
<dbReference type="STRING" id="337451.A0A443PEX2"/>
<evidence type="ECO:0000259" key="12">
    <source>
        <dbReference type="Pfam" id="PF17766"/>
    </source>
</evidence>
<dbReference type="InterPro" id="IPR000209">
    <property type="entry name" value="Peptidase_S8/S53_dom"/>
</dbReference>
<dbReference type="GO" id="GO:0006508">
    <property type="term" value="P:proteolysis"/>
    <property type="evidence" value="ECO:0007669"/>
    <property type="project" value="UniProtKB-KW"/>
</dbReference>
<evidence type="ECO:0000256" key="5">
    <source>
        <dbReference type="ARBA" id="ARBA00022825"/>
    </source>
</evidence>
<dbReference type="OrthoDB" id="206201at2759"/>
<dbReference type="CDD" id="cd04852">
    <property type="entry name" value="Peptidases_S8_3"/>
    <property type="match status" value="1"/>
</dbReference>
<feature type="domain" description="Subtilisin-like protease fibronectin type-III" evidence="12">
    <location>
        <begin position="651"/>
        <end position="719"/>
    </location>
</feature>
<feature type="domain" description="PA" evidence="10">
    <location>
        <begin position="382"/>
        <end position="455"/>
    </location>
</feature>
<dbReference type="GO" id="GO:0004252">
    <property type="term" value="F:serine-type endopeptidase activity"/>
    <property type="evidence" value="ECO:0007669"/>
    <property type="project" value="UniProtKB-UniRule"/>
</dbReference>
<dbReference type="InterPro" id="IPR010259">
    <property type="entry name" value="S8pro/Inhibitor_I9"/>
</dbReference>
<dbReference type="EMBL" id="QPKB01000007">
    <property type="protein sequence ID" value="RWR89325.1"/>
    <property type="molecule type" value="Genomic_DNA"/>
</dbReference>
<sequence>MVLLFLFAILLFFDSSTAVPNQGTKSNGLQTYIVHVREPHTTVSSNSLDRESWYRSFLPTSSITGSEDGHDRMVYSYQHVMTGFAALLSEDEVKAMEKKDGFISANPDQLLPLHTTHTPDFLGLKQDMGVWKNSNFGKGVIIGVLDTGAMPNHPSFSDEGMPSPPPKWKGECEFSTGCNKKIIGARSFNEGAKAMFGETIIASPSDEDGHGTHTASTAAGTFVKGASVLGNANGTAVGMAPLAHLAIYKVCTQLGCADSDLLRGLDGAVQDGVDVMSISLGGRPPNNLSTSNIDIGTFSVMQKGIFISCSAGNGGPHALTVSNGAPWYLSVGASTMDRSIRTTVMLGNGESFNGESVFQPKDFQSSNPLPIIYPGANGNAGTAMCLNGFLDGIDLKGKVVLCEHNGRGGIRKGLVVKNMGGAAMILMNMAEEGFSTDAEAHVLPASHVSFLDASKIKTYINSTLSPNATISFKGTILGTSPSPMVASFSSRGPNLPSPGILKPDIIGPGVSILAGWPLQVGSFPISGSAFNIISGTSMSCPHLSGIAALIKSSHPDWSPAAIKSAIMTTADVLDNRGKQIVDERLTPAELFATGAGHVNPSRANDPGLIYDLTPDDYLAYLCGLGYTDNQVRMLAGSNASCSIITSIREGELNYPSFSVTLGPSQTFNRTVTNVGNAMSAYTVEIIKPQGVDVSVKPDALHFSSMNEKLTYSVTFSPLESGSGGSIGFAEAPLGAILHVDACPVVTRRALPMASASDWIVSDLYACEGAKVTTFSFCWDKESIINGTCFRIGQCQTSTPRASSGNSLTKILLEMCFYYGVFIEPFFSPATSMASGWDKIFNPCSQQSEDP</sequence>
<evidence type="ECO:0000256" key="4">
    <source>
        <dbReference type="ARBA" id="ARBA00022801"/>
    </source>
</evidence>
<feature type="active site" description="Charge relay system" evidence="6 7">
    <location>
        <position position="537"/>
    </location>
</feature>
<evidence type="ECO:0000256" key="2">
    <source>
        <dbReference type="ARBA" id="ARBA00022670"/>
    </source>
</evidence>
<dbReference type="SUPFAM" id="SSF52743">
    <property type="entry name" value="Subtilisin-like"/>
    <property type="match status" value="1"/>
</dbReference>
<feature type="active site" description="Charge relay system" evidence="6 7">
    <location>
        <position position="146"/>
    </location>
</feature>
<proteinExistence type="inferred from homology"/>
<dbReference type="InterPro" id="IPR041469">
    <property type="entry name" value="Subtilisin-like_FN3"/>
</dbReference>
<comment type="similarity">
    <text evidence="1 7">Belongs to the peptidase S8 family.</text>
</comment>
<dbReference type="Gene3D" id="3.50.30.30">
    <property type="match status" value="1"/>
</dbReference>
<evidence type="ECO:0000256" key="6">
    <source>
        <dbReference type="PIRSR" id="PIRSR615500-1"/>
    </source>
</evidence>
<dbReference type="CDD" id="cd02120">
    <property type="entry name" value="PA_subtilisin_like"/>
    <property type="match status" value="1"/>
</dbReference>
<feature type="signal peptide" evidence="8">
    <location>
        <begin position="1"/>
        <end position="18"/>
    </location>
</feature>
<name>A0A443PEX2_9MAGN</name>
<protein>
    <submittedName>
        <fullName evidence="13">Peptidase S8/S53 domain-containing protein</fullName>
    </submittedName>
</protein>
<accession>A0A443PEX2</accession>
<evidence type="ECO:0000259" key="9">
    <source>
        <dbReference type="Pfam" id="PF00082"/>
    </source>
</evidence>
<keyword evidence="14" id="KW-1185">Reference proteome</keyword>
<evidence type="ECO:0000256" key="1">
    <source>
        <dbReference type="ARBA" id="ARBA00011073"/>
    </source>
</evidence>
<evidence type="ECO:0000313" key="13">
    <source>
        <dbReference type="EMBL" id="RWR89325.1"/>
    </source>
</evidence>
<comment type="caution">
    <text evidence="13">The sequence shown here is derived from an EMBL/GenBank/DDBJ whole genome shotgun (WGS) entry which is preliminary data.</text>
</comment>
<dbReference type="FunFam" id="3.50.30.30:FF:000005">
    <property type="entry name" value="subtilisin-like protease SBT1.5"/>
    <property type="match status" value="1"/>
</dbReference>
<dbReference type="Pfam" id="PF02225">
    <property type="entry name" value="PA"/>
    <property type="match status" value="1"/>
</dbReference>
<dbReference type="InterPro" id="IPR036852">
    <property type="entry name" value="Peptidase_S8/S53_dom_sf"/>
</dbReference>
<evidence type="ECO:0000259" key="11">
    <source>
        <dbReference type="Pfam" id="PF05922"/>
    </source>
</evidence>
<dbReference type="AlphaFoldDB" id="A0A443PEX2"/>
<evidence type="ECO:0000259" key="10">
    <source>
        <dbReference type="Pfam" id="PF02225"/>
    </source>
</evidence>
<evidence type="ECO:0000256" key="7">
    <source>
        <dbReference type="PROSITE-ProRule" id="PRU01240"/>
    </source>
</evidence>
<dbReference type="PRINTS" id="PR00723">
    <property type="entry name" value="SUBTILISIN"/>
</dbReference>
<keyword evidence="4 7" id="KW-0378">Hydrolase</keyword>
<dbReference type="FunFam" id="3.40.50.200:FF:000006">
    <property type="entry name" value="Subtilisin-like protease SBT1.5"/>
    <property type="match status" value="1"/>
</dbReference>
<keyword evidence="2 7" id="KW-0645">Protease</keyword>
<dbReference type="InterPro" id="IPR045051">
    <property type="entry name" value="SBT"/>
</dbReference>
<keyword evidence="3 8" id="KW-0732">Signal</keyword>
<feature type="domain" description="Peptidase S8/S53" evidence="9">
    <location>
        <begin position="137"/>
        <end position="582"/>
    </location>
</feature>
<dbReference type="Pfam" id="PF00082">
    <property type="entry name" value="Peptidase_S8"/>
    <property type="match status" value="1"/>
</dbReference>
<feature type="active site" description="Charge relay system" evidence="6 7">
    <location>
        <position position="210"/>
    </location>
</feature>
<dbReference type="Gene3D" id="2.60.40.2310">
    <property type="match status" value="1"/>
</dbReference>
<dbReference type="InterPro" id="IPR015500">
    <property type="entry name" value="Peptidase_S8_subtilisin-rel"/>
</dbReference>